<dbReference type="PANTHER" id="PTHR24148">
    <property type="entry name" value="ANKYRIN REPEAT DOMAIN-CONTAINING PROTEIN 39 HOMOLOG-RELATED"/>
    <property type="match status" value="1"/>
</dbReference>
<dbReference type="Proteomes" id="UP000235672">
    <property type="component" value="Unassembled WGS sequence"/>
</dbReference>
<feature type="domain" description="Heterokaryon incompatibility" evidence="1">
    <location>
        <begin position="34"/>
        <end position="188"/>
    </location>
</feature>
<dbReference type="OrthoDB" id="2157530at2759"/>
<dbReference type="PANTHER" id="PTHR24148:SF64">
    <property type="entry name" value="HETEROKARYON INCOMPATIBILITY DOMAIN-CONTAINING PROTEIN"/>
    <property type="match status" value="1"/>
</dbReference>
<reference evidence="2 3" key="1">
    <citation type="submission" date="2016-05" db="EMBL/GenBank/DDBJ databases">
        <title>A degradative enzymes factory behind the ericoid mycorrhizal symbiosis.</title>
        <authorList>
            <consortium name="DOE Joint Genome Institute"/>
            <person name="Martino E."/>
            <person name="Morin E."/>
            <person name="Grelet G."/>
            <person name="Kuo A."/>
            <person name="Kohler A."/>
            <person name="Daghino S."/>
            <person name="Barry K."/>
            <person name="Choi C."/>
            <person name="Cichocki N."/>
            <person name="Clum A."/>
            <person name="Copeland A."/>
            <person name="Hainaut M."/>
            <person name="Haridas S."/>
            <person name="Labutti K."/>
            <person name="Lindquist E."/>
            <person name="Lipzen A."/>
            <person name="Khouja H.-R."/>
            <person name="Murat C."/>
            <person name="Ohm R."/>
            <person name="Olson A."/>
            <person name="Spatafora J."/>
            <person name="Veneault-Fourrey C."/>
            <person name="Henrissat B."/>
            <person name="Grigoriev I."/>
            <person name="Martin F."/>
            <person name="Perotto S."/>
        </authorList>
    </citation>
    <scope>NUCLEOTIDE SEQUENCE [LARGE SCALE GENOMIC DNA]</scope>
    <source>
        <strain evidence="2 3">UAMH 7357</strain>
    </source>
</reference>
<dbReference type="InterPro" id="IPR052895">
    <property type="entry name" value="HetReg/Transcr_Mod"/>
</dbReference>
<accession>A0A2J6PUV5</accession>
<proteinExistence type="predicted"/>
<keyword evidence="3" id="KW-1185">Reference proteome</keyword>
<evidence type="ECO:0000259" key="1">
    <source>
        <dbReference type="Pfam" id="PF06985"/>
    </source>
</evidence>
<sequence length="195" mass="22295">SIRLLRLLPSSRKRSEIECKLFEANIADTKNVPFEALSYTWGDTTRTVGVNLDSTAFEATVNLEAALRALRKPHQPRVFWVDAVCINQKDLREQSEQVRMMWDIYKAAERVVVWLGPEEGDSAAAMVNFANRATQTQLELAETTKRERPENFKDTQWCNCNGGRFGLEPPRTGFQNLIGRQWFTRVWASVMGISL</sequence>
<organism evidence="2 3">
    <name type="scientific">Hyaloscypha hepaticicola</name>
    <dbReference type="NCBI Taxonomy" id="2082293"/>
    <lineage>
        <taxon>Eukaryota</taxon>
        <taxon>Fungi</taxon>
        <taxon>Dikarya</taxon>
        <taxon>Ascomycota</taxon>
        <taxon>Pezizomycotina</taxon>
        <taxon>Leotiomycetes</taxon>
        <taxon>Helotiales</taxon>
        <taxon>Hyaloscyphaceae</taxon>
        <taxon>Hyaloscypha</taxon>
    </lineage>
</organism>
<protein>
    <recommendedName>
        <fullName evidence="1">Heterokaryon incompatibility domain-containing protein</fullName>
    </recommendedName>
</protein>
<evidence type="ECO:0000313" key="2">
    <source>
        <dbReference type="EMBL" id="PMD17810.1"/>
    </source>
</evidence>
<feature type="non-terminal residue" evidence="2">
    <location>
        <position position="1"/>
    </location>
</feature>
<dbReference type="STRING" id="1745343.A0A2J6PUV5"/>
<dbReference type="EMBL" id="KZ613497">
    <property type="protein sequence ID" value="PMD17810.1"/>
    <property type="molecule type" value="Genomic_DNA"/>
</dbReference>
<dbReference type="InterPro" id="IPR010730">
    <property type="entry name" value="HET"/>
</dbReference>
<dbReference type="Pfam" id="PF06985">
    <property type="entry name" value="HET"/>
    <property type="match status" value="1"/>
</dbReference>
<name>A0A2J6PUV5_9HELO</name>
<dbReference type="AlphaFoldDB" id="A0A2J6PUV5"/>
<gene>
    <name evidence="2" type="ORF">NA56DRAFT_578153</name>
</gene>
<evidence type="ECO:0000313" key="3">
    <source>
        <dbReference type="Proteomes" id="UP000235672"/>
    </source>
</evidence>